<name>A0A0X8JNP6_9BACT</name>
<dbReference type="GO" id="GO:0005524">
    <property type="term" value="F:ATP binding"/>
    <property type="evidence" value="ECO:0007669"/>
    <property type="project" value="UniProtKB-UniRule"/>
</dbReference>
<dbReference type="GO" id="GO:0071555">
    <property type="term" value="P:cell wall organization"/>
    <property type="evidence" value="ECO:0007669"/>
    <property type="project" value="UniProtKB-KW"/>
</dbReference>
<evidence type="ECO:0000256" key="8">
    <source>
        <dbReference type="ARBA" id="ARBA00023306"/>
    </source>
</evidence>
<keyword evidence="1 10" id="KW-0963">Cytoplasm</keyword>
<comment type="catalytic activity">
    <reaction evidence="10 11">
        <text>D-alanyl-D-alanine + UDP-N-acetyl-alpha-D-muramoyl-L-alanyl-gamma-D-glutamyl-meso-2,6-diaminopimelate + ATP = UDP-N-acetyl-alpha-D-muramoyl-L-alanyl-gamma-D-glutamyl-meso-2,6-diaminopimeloyl-D-alanyl-D-alanine + ADP + phosphate + H(+)</text>
        <dbReference type="Rhea" id="RHEA:28374"/>
        <dbReference type="ChEBI" id="CHEBI:15378"/>
        <dbReference type="ChEBI" id="CHEBI:30616"/>
        <dbReference type="ChEBI" id="CHEBI:43474"/>
        <dbReference type="ChEBI" id="CHEBI:57822"/>
        <dbReference type="ChEBI" id="CHEBI:61386"/>
        <dbReference type="ChEBI" id="CHEBI:83905"/>
        <dbReference type="ChEBI" id="CHEBI:456216"/>
        <dbReference type="EC" id="6.3.2.10"/>
    </reaction>
</comment>
<dbReference type="RefSeq" id="WP_066602795.1">
    <property type="nucleotide sequence ID" value="NZ_CP014230.1"/>
</dbReference>
<dbReference type="NCBIfam" id="TIGR01143">
    <property type="entry name" value="murF"/>
    <property type="match status" value="1"/>
</dbReference>
<dbReference type="InterPro" id="IPR051046">
    <property type="entry name" value="MurCDEF_CellWall_CoF430Synth"/>
</dbReference>
<keyword evidence="16" id="KW-1185">Reference proteome</keyword>
<dbReference type="Proteomes" id="UP000063964">
    <property type="component" value="Chromosome"/>
</dbReference>
<dbReference type="HAMAP" id="MF_02019">
    <property type="entry name" value="MurF"/>
    <property type="match status" value="1"/>
</dbReference>
<comment type="function">
    <text evidence="10 11">Involved in cell wall formation. Catalyzes the final step in the synthesis of UDP-N-acetylmuramoyl-pentapeptide, the precursor of murein.</text>
</comment>
<dbReference type="Pfam" id="PF08245">
    <property type="entry name" value="Mur_ligase_M"/>
    <property type="match status" value="1"/>
</dbReference>
<dbReference type="EC" id="6.3.2.10" evidence="10 11"/>
<keyword evidence="2 10" id="KW-0436">Ligase</keyword>
<keyword evidence="8 10" id="KW-0131">Cell cycle</keyword>
<feature type="binding site" evidence="10">
    <location>
        <begin position="105"/>
        <end position="111"/>
    </location>
    <ligand>
        <name>ATP</name>
        <dbReference type="ChEBI" id="CHEBI:30616"/>
    </ligand>
</feature>
<dbReference type="Gene3D" id="3.40.1190.10">
    <property type="entry name" value="Mur-like, catalytic domain"/>
    <property type="match status" value="1"/>
</dbReference>
<dbReference type="Pfam" id="PF02875">
    <property type="entry name" value="Mur_ligase_C"/>
    <property type="match status" value="1"/>
</dbReference>
<keyword evidence="6 10" id="KW-0133">Cell shape</keyword>
<dbReference type="GO" id="GO:0051301">
    <property type="term" value="P:cell division"/>
    <property type="evidence" value="ECO:0007669"/>
    <property type="project" value="UniProtKB-KW"/>
</dbReference>
<dbReference type="EMBL" id="CP014230">
    <property type="protein sequence ID" value="AMD92066.1"/>
    <property type="molecule type" value="Genomic_DNA"/>
</dbReference>
<dbReference type="InterPro" id="IPR035911">
    <property type="entry name" value="MurE/MurF_N"/>
</dbReference>
<feature type="domain" description="Mur ligase central" evidence="14">
    <location>
        <begin position="103"/>
        <end position="287"/>
    </location>
</feature>
<dbReference type="UniPathway" id="UPA00219"/>
<evidence type="ECO:0000256" key="9">
    <source>
        <dbReference type="ARBA" id="ARBA00023316"/>
    </source>
</evidence>
<comment type="subcellular location">
    <subcellularLocation>
        <location evidence="10 11">Cytoplasm</location>
    </subcellularLocation>
</comment>
<evidence type="ECO:0000313" key="15">
    <source>
        <dbReference type="EMBL" id="AMD92066.1"/>
    </source>
</evidence>
<sequence length="450" mass="48348">MSLREIAQALGTSVDTRPEQEVSRVCIDSRTVQQGDLFFCIVGRNLDGHGFVRQAVEGGACAVISGRPLELPVPVILVRDTTLALGRLARFWRERTKARVIGVTGSAGKTTVKEMLARVLAVAGRTGKNFRNLNNQIGLPLSILEMDGEEDFWVLELGISRPGDMDDLGYILAPDAALVVNIGPCHLEGLGSLAGVAREKSTLLDYVRPDGFACVGADYPALREACAGRGTAVVEFSGRNGRAAYACLEKKADGEGLLYVLRTPAGEIRLRVPDQVNVAENVAAVTAMSMELGLTPADIASGLAAYSPAPQRFAVSRVGGWTFIDDTYNANPVSMACSLDEAVRLAGDRRLVLVLGEMRELGADAEREHRELGRRIAATPATHCFFYGAHAGHVREGLEGFSGEFIPAAAPEDVLGVMRDLRSEKGVVLFKGSRGCKMENFYAALERSWA</sequence>
<dbReference type="SUPFAM" id="SSF53244">
    <property type="entry name" value="MurD-like peptide ligases, peptide-binding domain"/>
    <property type="match status" value="1"/>
</dbReference>
<dbReference type="GO" id="GO:0005737">
    <property type="term" value="C:cytoplasm"/>
    <property type="evidence" value="ECO:0007669"/>
    <property type="project" value="UniProtKB-SubCell"/>
</dbReference>
<dbReference type="GO" id="GO:0047480">
    <property type="term" value="F:UDP-N-acetylmuramoyl-tripeptide-D-alanyl-D-alanine ligase activity"/>
    <property type="evidence" value="ECO:0007669"/>
    <property type="project" value="UniProtKB-UniRule"/>
</dbReference>
<evidence type="ECO:0000256" key="2">
    <source>
        <dbReference type="ARBA" id="ARBA00022598"/>
    </source>
</evidence>
<evidence type="ECO:0000256" key="10">
    <source>
        <dbReference type="HAMAP-Rule" id="MF_02019"/>
    </source>
</evidence>
<dbReference type="Gene3D" id="3.90.190.20">
    <property type="entry name" value="Mur ligase, C-terminal domain"/>
    <property type="match status" value="1"/>
</dbReference>
<dbReference type="InterPro" id="IPR036615">
    <property type="entry name" value="Mur_ligase_C_dom_sf"/>
</dbReference>
<dbReference type="SUPFAM" id="SSF63418">
    <property type="entry name" value="MurE/MurF N-terminal domain"/>
    <property type="match status" value="1"/>
</dbReference>
<dbReference type="GO" id="GO:0008766">
    <property type="term" value="F:UDP-N-acetylmuramoylalanyl-D-glutamyl-2,6-diaminopimelate-D-alanyl-D-alanine ligase activity"/>
    <property type="evidence" value="ECO:0007669"/>
    <property type="project" value="RHEA"/>
</dbReference>
<dbReference type="STRING" id="888061.AXF15_02380"/>
<dbReference type="InterPro" id="IPR004101">
    <property type="entry name" value="Mur_ligase_C"/>
</dbReference>
<feature type="domain" description="Mur ligase N-terminal catalytic" evidence="12">
    <location>
        <begin position="22"/>
        <end position="90"/>
    </location>
</feature>
<evidence type="ECO:0000259" key="12">
    <source>
        <dbReference type="Pfam" id="PF01225"/>
    </source>
</evidence>
<evidence type="ECO:0000259" key="14">
    <source>
        <dbReference type="Pfam" id="PF08245"/>
    </source>
</evidence>
<evidence type="ECO:0000256" key="6">
    <source>
        <dbReference type="ARBA" id="ARBA00022960"/>
    </source>
</evidence>
<evidence type="ECO:0000256" key="1">
    <source>
        <dbReference type="ARBA" id="ARBA00022490"/>
    </source>
</evidence>
<comment type="similarity">
    <text evidence="10">Belongs to the MurCDEF family. MurF subfamily.</text>
</comment>
<dbReference type="InterPro" id="IPR036565">
    <property type="entry name" value="Mur-like_cat_sf"/>
</dbReference>
<proteinExistence type="inferred from homology"/>
<dbReference type="KEGG" id="doa:AXF15_02380"/>
<keyword evidence="4 10" id="KW-0547">Nucleotide-binding</keyword>
<accession>A0A0X8JNP6</accession>
<dbReference type="PANTHER" id="PTHR43024:SF1">
    <property type="entry name" value="UDP-N-ACETYLMURAMOYL-TRIPEPTIDE--D-ALANYL-D-ALANINE LIGASE"/>
    <property type="match status" value="1"/>
</dbReference>
<keyword evidence="9 10" id="KW-0961">Cell wall biogenesis/degradation</keyword>
<dbReference type="PANTHER" id="PTHR43024">
    <property type="entry name" value="UDP-N-ACETYLMURAMOYL-TRIPEPTIDE--D-ALANYL-D-ALANINE LIGASE"/>
    <property type="match status" value="1"/>
</dbReference>
<evidence type="ECO:0000313" key="16">
    <source>
        <dbReference type="Proteomes" id="UP000063964"/>
    </source>
</evidence>
<evidence type="ECO:0000256" key="11">
    <source>
        <dbReference type="RuleBase" id="RU004136"/>
    </source>
</evidence>
<reference evidence="16" key="1">
    <citation type="submission" date="2016-02" db="EMBL/GenBank/DDBJ databases">
        <authorList>
            <person name="Holder M.E."/>
            <person name="Ajami N.J."/>
            <person name="Petrosino J.F."/>
        </authorList>
    </citation>
    <scope>NUCLEOTIDE SEQUENCE [LARGE SCALE GENOMIC DNA]</scope>
    <source>
        <strain evidence="16">DSM 12838</strain>
    </source>
</reference>
<dbReference type="InterPro" id="IPR013221">
    <property type="entry name" value="Mur_ligase_cen"/>
</dbReference>
<evidence type="ECO:0000259" key="13">
    <source>
        <dbReference type="Pfam" id="PF02875"/>
    </source>
</evidence>
<evidence type="ECO:0000256" key="3">
    <source>
        <dbReference type="ARBA" id="ARBA00022618"/>
    </source>
</evidence>
<dbReference type="GO" id="GO:0009252">
    <property type="term" value="P:peptidoglycan biosynthetic process"/>
    <property type="evidence" value="ECO:0007669"/>
    <property type="project" value="UniProtKB-UniRule"/>
</dbReference>
<comment type="pathway">
    <text evidence="10 11">Cell wall biogenesis; peptidoglycan biosynthesis.</text>
</comment>
<dbReference type="InterPro" id="IPR000713">
    <property type="entry name" value="Mur_ligase_N"/>
</dbReference>
<dbReference type="Pfam" id="PF01225">
    <property type="entry name" value="Mur_ligase"/>
    <property type="match status" value="1"/>
</dbReference>
<dbReference type="SUPFAM" id="SSF53623">
    <property type="entry name" value="MurD-like peptide ligases, catalytic domain"/>
    <property type="match status" value="1"/>
</dbReference>
<dbReference type="InterPro" id="IPR005863">
    <property type="entry name" value="UDP-N-AcMur_synth"/>
</dbReference>
<protein>
    <recommendedName>
        <fullName evidence="10 11">UDP-N-acetylmuramoyl-tripeptide--D-alanyl-D-alanine ligase</fullName>
        <ecNumber evidence="10 11">6.3.2.10</ecNumber>
    </recommendedName>
    <alternativeName>
        <fullName evidence="10">D-alanyl-D-alanine-adding enzyme</fullName>
    </alternativeName>
</protein>
<dbReference type="AlphaFoldDB" id="A0A0X8JNP6"/>
<keyword evidence="5 10" id="KW-0067">ATP-binding</keyword>
<dbReference type="GO" id="GO:0008360">
    <property type="term" value="P:regulation of cell shape"/>
    <property type="evidence" value="ECO:0007669"/>
    <property type="project" value="UniProtKB-KW"/>
</dbReference>
<organism evidence="15 16">
    <name type="scientific">Desulfomicrobium orale DSM 12838</name>
    <dbReference type="NCBI Taxonomy" id="888061"/>
    <lineage>
        <taxon>Bacteria</taxon>
        <taxon>Pseudomonadati</taxon>
        <taxon>Thermodesulfobacteriota</taxon>
        <taxon>Desulfovibrionia</taxon>
        <taxon>Desulfovibrionales</taxon>
        <taxon>Desulfomicrobiaceae</taxon>
        <taxon>Desulfomicrobium</taxon>
    </lineage>
</organism>
<evidence type="ECO:0000256" key="4">
    <source>
        <dbReference type="ARBA" id="ARBA00022741"/>
    </source>
</evidence>
<evidence type="ECO:0000256" key="5">
    <source>
        <dbReference type="ARBA" id="ARBA00022840"/>
    </source>
</evidence>
<gene>
    <name evidence="10" type="primary">murF</name>
    <name evidence="15" type="ORF">AXF15_02380</name>
</gene>
<keyword evidence="3 10" id="KW-0132">Cell division</keyword>
<feature type="domain" description="Mur ligase C-terminal" evidence="13">
    <location>
        <begin position="312"/>
        <end position="434"/>
    </location>
</feature>
<keyword evidence="7 10" id="KW-0573">Peptidoglycan synthesis</keyword>
<dbReference type="Gene3D" id="3.40.1390.10">
    <property type="entry name" value="MurE/MurF, N-terminal domain"/>
    <property type="match status" value="1"/>
</dbReference>
<evidence type="ECO:0000256" key="7">
    <source>
        <dbReference type="ARBA" id="ARBA00022984"/>
    </source>
</evidence>